<gene>
    <name evidence="18" type="ORF">NX778_02185</name>
</gene>
<dbReference type="Gene3D" id="6.10.340.10">
    <property type="match status" value="1"/>
</dbReference>
<reference evidence="18 19" key="1">
    <citation type="submission" date="2022-08" db="EMBL/GenBank/DDBJ databases">
        <title>Reclassification of Massilia species as members of the genera Telluria, Duganella, Pseudoduganella, Mokoshia gen. nov. and Zemynaea gen. nov. using orthogonal and non-orthogonal genome-based approaches.</title>
        <authorList>
            <person name="Bowman J.P."/>
        </authorList>
    </citation>
    <scope>NUCLEOTIDE SEQUENCE [LARGE SCALE GENOMIC DNA]</scope>
    <source>
        <strain evidence="18 19">JCM 31606</strain>
    </source>
</reference>
<evidence type="ECO:0000256" key="8">
    <source>
        <dbReference type="ARBA" id="ARBA00022692"/>
    </source>
</evidence>
<evidence type="ECO:0000256" key="11">
    <source>
        <dbReference type="ARBA" id="ARBA00022840"/>
    </source>
</evidence>
<evidence type="ECO:0000256" key="3">
    <source>
        <dbReference type="ARBA" id="ARBA00004533"/>
    </source>
</evidence>
<comment type="subcellular location">
    <subcellularLocation>
        <location evidence="3 15">Cell inner membrane</location>
    </subcellularLocation>
    <subcellularLocation>
        <location evidence="2">Membrane</location>
        <topology evidence="2">Multi-pass membrane protein</topology>
    </subcellularLocation>
</comment>
<keyword evidence="11 15" id="KW-0067">ATP-binding</keyword>
<dbReference type="Pfam" id="PF00512">
    <property type="entry name" value="HisKA"/>
    <property type="match status" value="1"/>
</dbReference>
<keyword evidence="14 15" id="KW-0472">Membrane</keyword>
<feature type="domain" description="Histidine kinase" evidence="16">
    <location>
        <begin position="256"/>
        <end position="469"/>
    </location>
</feature>
<dbReference type="InterPro" id="IPR036097">
    <property type="entry name" value="HisK_dim/P_sf"/>
</dbReference>
<feature type="transmembrane region" description="Helical" evidence="15">
    <location>
        <begin position="175"/>
        <end position="195"/>
    </location>
</feature>
<dbReference type="SUPFAM" id="SSF55874">
    <property type="entry name" value="ATPase domain of HSP90 chaperone/DNA topoisomerase II/histidine kinase"/>
    <property type="match status" value="1"/>
</dbReference>
<dbReference type="SMART" id="SM00388">
    <property type="entry name" value="HisKA"/>
    <property type="match status" value="1"/>
</dbReference>
<dbReference type="NCBIfam" id="TIGR01386">
    <property type="entry name" value="cztS_silS_copS"/>
    <property type="match status" value="1"/>
</dbReference>
<keyword evidence="4 15" id="KW-1003">Cell membrane</keyword>
<dbReference type="PRINTS" id="PR00344">
    <property type="entry name" value="BCTRLSENSOR"/>
</dbReference>
<keyword evidence="8 15" id="KW-0812">Transmembrane</keyword>
<dbReference type="InterPro" id="IPR006290">
    <property type="entry name" value="CztS_silS_copS"/>
</dbReference>
<keyword evidence="9 15" id="KW-0547">Nucleotide-binding</keyword>
<keyword evidence="5 15" id="KW-0997">Cell inner membrane</keyword>
<feature type="transmembrane region" description="Helical" evidence="15">
    <location>
        <begin position="20"/>
        <end position="41"/>
    </location>
</feature>
<comment type="function">
    <text evidence="15">Member of a two-component regulatory system.</text>
</comment>
<dbReference type="Proteomes" id="UP001204621">
    <property type="component" value="Unassembled WGS sequence"/>
</dbReference>
<evidence type="ECO:0000256" key="15">
    <source>
        <dbReference type="RuleBase" id="RU364088"/>
    </source>
</evidence>
<dbReference type="PANTHER" id="PTHR45436">
    <property type="entry name" value="SENSOR HISTIDINE KINASE YKOH"/>
    <property type="match status" value="1"/>
</dbReference>
<dbReference type="SUPFAM" id="SSF47384">
    <property type="entry name" value="Homodimeric domain of signal transducing histidine kinase"/>
    <property type="match status" value="1"/>
</dbReference>
<dbReference type="EC" id="2.7.13.3" evidence="15"/>
<evidence type="ECO:0000256" key="7">
    <source>
        <dbReference type="ARBA" id="ARBA00022679"/>
    </source>
</evidence>
<comment type="catalytic activity">
    <reaction evidence="1 15">
        <text>ATP + protein L-histidine = ADP + protein N-phospho-L-histidine.</text>
        <dbReference type="EC" id="2.7.13.3"/>
    </reaction>
</comment>
<keyword evidence="13 15" id="KW-0902">Two-component regulatory system</keyword>
<dbReference type="InterPro" id="IPR003661">
    <property type="entry name" value="HisK_dim/P_dom"/>
</dbReference>
<protein>
    <recommendedName>
        <fullName evidence="15">Sensor protein</fullName>
        <ecNumber evidence="15">2.7.13.3</ecNumber>
    </recommendedName>
</protein>
<dbReference type="InterPro" id="IPR003594">
    <property type="entry name" value="HATPase_dom"/>
</dbReference>
<dbReference type="PANTHER" id="PTHR45436:SF15">
    <property type="entry name" value="SENSOR HISTIDINE KINASE CUSS"/>
    <property type="match status" value="1"/>
</dbReference>
<keyword evidence="12 15" id="KW-1133">Transmembrane helix</keyword>
<keyword evidence="10 15" id="KW-0418">Kinase</keyword>
<evidence type="ECO:0000259" key="16">
    <source>
        <dbReference type="PROSITE" id="PS50109"/>
    </source>
</evidence>
<dbReference type="CDD" id="cd00082">
    <property type="entry name" value="HisKA"/>
    <property type="match status" value="1"/>
</dbReference>
<proteinExistence type="predicted"/>
<dbReference type="InterPro" id="IPR005467">
    <property type="entry name" value="His_kinase_dom"/>
</dbReference>
<evidence type="ECO:0000259" key="17">
    <source>
        <dbReference type="PROSITE" id="PS50885"/>
    </source>
</evidence>
<evidence type="ECO:0000256" key="13">
    <source>
        <dbReference type="ARBA" id="ARBA00023012"/>
    </source>
</evidence>
<dbReference type="CDD" id="cd00075">
    <property type="entry name" value="HATPase"/>
    <property type="match status" value="1"/>
</dbReference>
<keyword evidence="6" id="KW-0597">Phosphoprotein</keyword>
<dbReference type="PROSITE" id="PS50109">
    <property type="entry name" value="HIS_KIN"/>
    <property type="match status" value="1"/>
</dbReference>
<evidence type="ECO:0000256" key="14">
    <source>
        <dbReference type="ARBA" id="ARBA00023136"/>
    </source>
</evidence>
<accession>A0ABT2CSB0</accession>
<feature type="domain" description="HAMP" evidence="17">
    <location>
        <begin position="195"/>
        <end position="248"/>
    </location>
</feature>
<dbReference type="InterPro" id="IPR050428">
    <property type="entry name" value="TCS_sensor_his_kinase"/>
</dbReference>
<dbReference type="InterPro" id="IPR036890">
    <property type="entry name" value="HATPase_C_sf"/>
</dbReference>
<dbReference type="InterPro" id="IPR003660">
    <property type="entry name" value="HAMP_dom"/>
</dbReference>
<dbReference type="PROSITE" id="PS50885">
    <property type="entry name" value="HAMP"/>
    <property type="match status" value="1"/>
</dbReference>
<evidence type="ECO:0000256" key="10">
    <source>
        <dbReference type="ARBA" id="ARBA00022777"/>
    </source>
</evidence>
<evidence type="ECO:0000256" key="9">
    <source>
        <dbReference type="ARBA" id="ARBA00022741"/>
    </source>
</evidence>
<name>A0ABT2CSB0_9BURK</name>
<evidence type="ECO:0000256" key="4">
    <source>
        <dbReference type="ARBA" id="ARBA00022475"/>
    </source>
</evidence>
<evidence type="ECO:0000256" key="12">
    <source>
        <dbReference type="ARBA" id="ARBA00022989"/>
    </source>
</evidence>
<dbReference type="GO" id="GO:0004673">
    <property type="term" value="F:protein histidine kinase activity"/>
    <property type="evidence" value="ECO:0007669"/>
    <property type="project" value="UniProtKB-EC"/>
</dbReference>
<evidence type="ECO:0000256" key="5">
    <source>
        <dbReference type="ARBA" id="ARBA00022519"/>
    </source>
</evidence>
<dbReference type="Pfam" id="PF02518">
    <property type="entry name" value="HATPase_c"/>
    <property type="match status" value="1"/>
</dbReference>
<evidence type="ECO:0000313" key="19">
    <source>
        <dbReference type="Proteomes" id="UP001204621"/>
    </source>
</evidence>
<evidence type="ECO:0000256" key="6">
    <source>
        <dbReference type="ARBA" id="ARBA00022553"/>
    </source>
</evidence>
<dbReference type="RefSeq" id="WP_258810039.1">
    <property type="nucleotide sequence ID" value="NZ_JANUGU010000001.1"/>
</dbReference>
<dbReference type="InterPro" id="IPR004358">
    <property type="entry name" value="Sig_transdc_His_kin-like_C"/>
</dbReference>
<sequence length="478" mass="52651">MSSKFAIELDVRRWSLTARLGAFFGAAIAAIVLGVSAMMYAELVHQLREKEELEIRDNLRIQNEVFKHLSKQQNPTQWQHEWSEQQEENKRFGWQLIAPDGTVKLASDNAGAFAAGFARPDLHDDDRTTDSSGDKTRYLLMSSVRAEATGPGMRLRGALDVSQDEKVLRRYLRKLALVVAAATFVAAALGWLLVWRGLAPVRAISAAIGRINAQRLHARIANEAWPSDLRQLALTFDDMLARLERSFEQLSRFSSDLAHEFRSPINNLVAAASVTLGRARDVAEYQNTLEVMVEEGNRLSRMVSSMLFLARADNAQQTVKRERLAVGEEFARLIEFFEIMAEEQGISLRTEGECTLMADPLLLRRALSNLLANALRYTPRGGAVVLKAAAEGNACVISVSDNGCGIAAEHLPHLFDRFYRADPARSSTDSTGLGLAVVRSIAELHGGTVEVRSAPGQGATFEMRFPMASAAAREQAAA</sequence>
<dbReference type="Gene3D" id="3.30.565.10">
    <property type="entry name" value="Histidine kinase-like ATPase, C-terminal domain"/>
    <property type="match status" value="1"/>
</dbReference>
<evidence type="ECO:0000256" key="1">
    <source>
        <dbReference type="ARBA" id="ARBA00000085"/>
    </source>
</evidence>
<dbReference type="Pfam" id="PF00672">
    <property type="entry name" value="HAMP"/>
    <property type="match status" value="1"/>
</dbReference>
<dbReference type="EMBL" id="JANUGU010000001">
    <property type="protein sequence ID" value="MCS0656867.1"/>
    <property type="molecule type" value="Genomic_DNA"/>
</dbReference>
<dbReference type="Gene3D" id="1.10.287.130">
    <property type="match status" value="1"/>
</dbReference>
<dbReference type="SMART" id="SM00387">
    <property type="entry name" value="HATPase_c"/>
    <property type="match status" value="1"/>
</dbReference>
<comment type="caution">
    <text evidence="18">The sequence shown here is derived from an EMBL/GenBank/DDBJ whole genome shotgun (WGS) entry which is preliminary data.</text>
</comment>
<keyword evidence="19" id="KW-1185">Reference proteome</keyword>
<organism evidence="18 19">
    <name type="scientific">Massilia terrae</name>
    <dbReference type="NCBI Taxonomy" id="1811224"/>
    <lineage>
        <taxon>Bacteria</taxon>
        <taxon>Pseudomonadati</taxon>
        <taxon>Pseudomonadota</taxon>
        <taxon>Betaproteobacteria</taxon>
        <taxon>Burkholderiales</taxon>
        <taxon>Oxalobacteraceae</taxon>
        <taxon>Telluria group</taxon>
        <taxon>Massilia</taxon>
    </lineage>
</organism>
<evidence type="ECO:0000313" key="18">
    <source>
        <dbReference type="EMBL" id="MCS0656867.1"/>
    </source>
</evidence>
<keyword evidence="7 15" id="KW-0808">Transferase</keyword>
<evidence type="ECO:0000256" key="2">
    <source>
        <dbReference type="ARBA" id="ARBA00004141"/>
    </source>
</evidence>
<dbReference type="SMART" id="SM00304">
    <property type="entry name" value="HAMP"/>
    <property type="match status" value="1"/>
</dbReference>